<accession>A0A1F4YEE6</accession>
<evidence type="ECO:0000256" key="3">
    <source>
        <dbReference type="ARBA" id="ARBA00022801"/>
    </source>
</evidence>
<dbReference type="GO" id="GO:0031012">
    <property type="term" value="C:extracellular matrix"/>
    <property type="evidence" value="ECO:0007669"/>
    <property type="project" value="InterPro"/>
</dbReference>
<dbReference type="SUPFAM" id="SSF55486">
    <property type="entry name" value="Metalloproteases ('zincins'), catalytic domain"/>
    <property type="match status" value="1"/>
</dbReference>
<dbReference type="InterPro" id="IPR001818">
    <property type="entry name" value="Pept_M10_metallopeptidase"/>
</dbReference>
<dbReference type="GO" id="GO:0004222">
    <property type="term" value="F:metalloendopeptidase activity"/>
    <property type="evidence" value="ECO:0007669"/>
    <property type="project" value="InterPro"/>
</dbReference>
<evidence type="ECO:0000256" key="5">
    <source>
        <dbReference type="SAM" id="SignalP"/>
    </source>
</evidence>
<feature type="signal peptide" evidence="5">
    <location>
        <begin position="1"/>
        <end position="20"/>
    </location>
</feature>
<dbReference type="Gene3D" id="3.40.390.10">
    <property type="entry name" value="Collagenase (Catalytic Domain)"/>
    <property type="match status" value="1"/>
</dbReference>
<evidence type="ECO:0000256" key="1">
    <source>
        <dbReference type="ARBA" id="ARBA00022670"/>
    </source>
</evidence>
<dbReference type="Pfam" id="PF00413">
    <property type="entry name" value="Peptidase_M10"/>
    <property type="match status" value="1"/>
</dbReference>
<protein>
    <recommendedName>
        <fullName evidence="6">Peptidase M10 metallopeptidase domain-containing protein</fullName>
    </recommendedName>
</protein>
<dbReference type="Proteomes" id="UP000178176">
    <property type="component" value="Unassembled WGS sequence"/>
</dbReference>
<reference evidence="7 8" key="1">
    <citation type="journal article" date="2016" name="Nat. Commun.">
        <title>Thousands of microbial genomes shed light on interconnected biogeochemical processes in an aquifer system.</title>
        <authorList>
            <person name="Anantharaman K."/>
            <person name="Brown C.T."/>
            <person name="Hug L.A."/>
            <person name="Sharon I."/>
            <person name="Castelle C.J."/>
            <person name="Probst A.J."/>
            <person name="Thomas B.C."/>
            <person name="Singh A."/>
            <person name="Wilkins M.J."/>
            <person name="Karaoz U."/>
            <person name="Brodie E.L."/>
            <person name="Williams K.H."/>
            <person name="Hubbard S.S."/>
            <person name="Banfield J.F."/>
        </authorList>
    </citation>
    <scope>NUCLEOTIDE SEQUENCE [LARGE SCALE GENOMIC DNA]</scope>
</reference>
<evidence type="ECO:0000313" key="8">
    <source>
        <dbReference type="Proteomes" id="UP000178176"/>
    </source>
</evidence>
<keyword evidence="2" id="KW-0479">Metal-binding</keyword>
<proteinExistence type="predicted"/>
<evidence type="ECO:0000313" key="7">
    <source>
        <dbReference type="EMBL" id="OGC92254.1"/>
    </source>
</evidence>
<comment type="caution">
    <text evidence="7">The sequence shown here is derived from an EMBL/GenBank/DDBJ whole genome shotgun (WGS) entry which is preliminary data.</text>
</comment>
<keyword evidence="4" id="KW-0862">Zinc</keyword>
<feature type="domain" description="Peptidase M10 metallopeptidase" evidence="6">
    <location>
        <begin position="83"/>
        <end position="241"/>
    </location>
</feature>
<keyword evidence="1" id="KW-0645">Protease</keyword>
<gene>
    <name evidence="7" type="ORF">A2876_01920</name>
</gene>
<dbReference type="GO" id="GO:0006508">
    <property type="term" value="P:proteolysis"/>
    <property type="evidence" value="ECO:0007669"/>
    <property type="project" value="UniProtKB-KW"/>
</dbReference>
<feature type="chain" id="PRO_5009515725" description="Peptidase M10 metallopeptidase domain-containing protein" evidence="5">
    <location>
        <begin position="21"/>
        <end position="241"/>
    </location>
</feature>
<sequence>MKKAIVGVAVFLLTAFPAFAREVPEQAGDYPEPGRSDMRVRVFVYEQKPERPGTATVESAVCSDPHVNDVVGVTGWKLPTGTWTYRLNPASAPAGIRTSLGDVASLGFGEWEAYQSAVDFARGADTSVKRQALDFQNVIAWGKTPGNTLGVTYTRYYTATHEVADVDTIMNSRVKWSWNQCTTDSYDAQAILTHELGHWMGLDDEYTASYVDNTMFGYGDRAETKKDTLEAGDVAGVQVIY</sequence>
<dbReference type="EMBL" id="MEXH01000019">
    <property type="protein sequence ID" value="OGC92254.1"/>
    <property type="molecule type" value="Genomic_DNA"/>
</dbReference>
<keyword evidence="3" id="KW-0378">Hydrolase</keyword>
<organism evidence="7 8">
    <name type="scientific">Candidatus Amesbacteria bacterium RIFCSPHIGHO2_01_FULL_48_32b</name>
    <dbReference type="NCBI Taxonomy" id="1797253"/>
    <lineage>
        <taxon>Bacteria</taxon>
        <taxon>Candidatus Amesiibacteriota</taxon>
    </lineage>
</organism>
<dbReference type="InterPro" id="IPR024079">
    <property type="entry name" value="MetalloPept_cat_dom_sf"/>
</dbReference>
<evidence type="ECO:0000259" key="6">
    <source>
        <dbReference type="Pfam" id="PF00413"/>
    </source>
</evidence>
<name>A0A1F4YEE6_9BACT</name>
<dbReference type="GO" id="GO:0008270">
    <property type="term" value="F:zinc ion binding"/>
    <property type="evidence" value="ECO:0007669"/>
    <property type="project" value="InterPro"/>
</dbReference>
<evidence type="ECO:0000256" key="2">
    <source>
        <dbReference type="ARBA" id="ARBA00022723"/>
    </source>
</evidence>
<evidence type="ECO:0000256" key="4">
    <source>
        <dbReference type="ARBA" id="ARBA00022833"/>
    </source>
</evidence>
<dbReference type="AlphaFoldDB" id="A0A1F4YEE6"/>
<keyword evidence="5" id="KW-0732">Signal</keyword>